<sequence length="121" mass="13294">MIMIGSSVDYVRSGGMRNVPVTKAVEHLYATTAKFKGCVLLASRPAYSYPPRRGHPRREGHSIIPSYSIKAMDKVGLLPSGVQGLVPKEAALSSFTTTRSSIVLDSCIELEKRNFFLQLHT</sequence>
<evidence type="ECO:0000313" key="2">
    <source>
        <dbReference type="Proteomes" id="UP000499080"/>
    </source>
</evidence>
<organism evidence="1 2">
    <name type="scientific">Araneus ventricosus</name>
    <name type="common">Orbweaver spider</name>
    <name type="synonym">Epeira ventricosa</name>
    <dbReference type="NCBI Taxonomy" id="182803"/>
    <lineage>
        <taxon>Eukaryota</taxon>
        <taxon>Metazoa</taxon>
        <taxon>Ecdysozoa</taxon>
        <taxon>Arthropoda</taxon>
        <taxon>Chelicerata</taxon>
        <taxon>Arachnida</taxon>
        <taxon>Araneae</taxon>
        <taxon>Araneomorphae</taxon>
        <taxon>Entelegynae</taxon>
        <taxon>Araneoidea</taxon>
        <taxon>Araneidae</taxon>
        <taxon>Araneus</taxon>
    </lineage>
</organism>
<keyword evidence="2" id="KW-1185">Reference proteome</keyword>
<gene>
    <name evidence="1" type="ORF">AVEN_29955_1</name>
</gene>
<name>A0A4Y2GT87_ARAVE</name>
<proteinExistence type="predicted"/>
<dbReference type="AlphaFoldDB" id="A0A4Y2GT87"/>
<comment type="caution">
    <text evidence="1">The sequence shown here is derived from an EMBL/GenBank/DDBJ whole genome shotgun (WGS) entry which is preliminary data.</text>
</comment>
<dbReference type="EMBL" id="BGPR01001583">
    <property type="protein sequence ID" value="GBM57202.1"/>
    <property type="molecule type" value="Genomic_DNA"/>
</dbReference>
<protein>
    <submittedName>
        <fullName evidence="1">Uncharacterized protein</fullName>
    </submittedName>
</protein>
<reference evidence="1 2" key="1">
    <citation type="journal article" date="2019" name="Sci. Rep.">
        <title>Orb-weaving spider Araneus ventricosus genome elucidates the spidroin gene catalogue.</title>
        <authorList>
            <person name="Kono N."/>
            <person name="Nakamura H."/>
            <person name="Ohtoshi R."/>
            <person name="Moran D.A.P."/>
            <person name="Shinohara A."/>
            <person name="Yoshida Y."/>
            <person name="Fujiwara M."/>
            <person name="Mori M."/>
            <person name="Tomita M."/>
            <person name="Arakawa K."/>
        </authorList>
    </citation>
    <scope>NUCLEOTIDE SEQUENCE [LARGE SCALE GENOMIC DNA]</scope>
</reference>
<evidence type="ECO:0000313" key="1">
    <source>
        <dbReference type="EMBL" id="GBM57202.1"/>
    </source>
</evidence>
<accession>A0A4Y2GT87</accession>
<dbReference type="Proteomes" id="UP000499080">
    <property type="component" value="Unassembled WGS sequence"/>
</dbReference>